<proteinExistence type="predicted"/>
<comment type="caution">
    <text evidence="2">The sequence shown here is derived from an EMBL/GenBank/DDBJ whole genome shotgun (WGS) entry which is preliminary data.</text>
</comment>
<keyword evidence="1" id="KW-0732">Signal</keyword>
<accession>A0ABV9UDC0</accession>
<feature type="chain" id="PRO_5046124460" description="Lipoprotein" evidence="1">
    <location>
        <begin position="20"/>
        <end position="160"/>
    </location>
</feature>
<evidence type="ECO:0000313" key="2">
    <source>
        <dbReference type="EMBL" id="MFC4913360.1"/>
    </source>
</evidence>
<dbReference type="PROSITE" id="PS51257">
    <property type="entry name" value="PROKAR_LIPOPROTEIN"/>
    <property type="match status" value="1"/>
</dbReference>
<evidence type="ECO:0000313" key="3">
    <source>
        <dbReference type="Proteomes" id="UP001595872"/>
    </source>
</evidence>
<reference evidence="3" key="1">
    <citation type="journal article" date="2019" name="Int. J. Syst. Evol. Microbiol.">
        <title>The Global Catalogue of Microorganisms (GCM) 10K type strain sequencing project: providing services to taxonomists for standard genome sequencing and annotation.</title>
        <authorList>
            <consortium name="The Broad Institute Genomics Platform"/>
            <consortium name="The Broad Institute Genome Sequencing Center for Infectious Disease"/>
            <person name="Wu L."/>
            <person name="Ma J."/>
        </authorList>
    </citation>
    <scope>NUCLEOTIDE SEQUENCE [LARGE SCALE GENOMIC DNA]</scope>
    <source>
        <strain evidence="3">KLKA75</strain>
    </source>
</reference>
<dbReference type="Proteomes" id="UP001595872">
    <property type="component" value="Unassembled WGS sequence"/>
</dbReference>
<organism evidence="2 3">
    <name type="scientific">Actinomadura gamaensis</name>
    <dbReference type="NCBI Taxonomy" id="1763541"/>
    <lineage>
        <taxon>Bacteria</taxon>
        <taxon>Bacillati</taxon>
        <taxon>Actinomycetota</taxon>
        <taxon>Actinomycetes</taxon>
        <taxon>Streptosporangiales</taxon>
        <taxon>Thermomonosporaceae</taxon>
        <taxon>Actinomadura</taxon>
    </lineage>
</organism>
<name>A0ABV9UDC0_9ACTN</name>
<sequence length="160" mass="15918">MKPKSTLALACSTGGTVLATALATAGVAALLAGCGGDGGAATAKSAPSARAYSDTAELGRVLRADGATGCSSDATRVECRYQGRYVAATVLSPGLGLTMDTALRSWRSGVGQSAIGENGAFAILQGPNWLLTGPGELVDKARADLGGHAHHCDHPFGTCS</sequence>
<evidence type="ECO:0008006" key="4">
    <source>
        <dbReference type="Google" id="ProtNLM"/>
    </source>
</evidence>
<protein>
    <recommendedName>
        <fullName evidence="4">Lipoprotein</fullName>
    </recommendedName>
</protein>
<dbReference type="RefSeq" id="WP_378264200.1">
    <property type="nucleotide sequence ID" value="NZ_JBHSIT010000016.1"/>
</dbReference>
<feature type="signal peptide" evidence="1">
    <location>
        <begin position="1"/>
        <end position="19"/>
    </location>
</feature>
<gene>
    <name evidence="2" type="ORF">ACFPCY_39100</name>
</gene>
<keyword evidence="3" id="KW-1185">Reference proteome</keyword>
<evidence type="ECO:0000256" key="1">
    <source>
        <dbReference type="SAM" id="SignalP"/>
    </source>
</evidence>
<dbReference type="EMBL" id="JBHSIT010000016">
    <property type="protein sequence ID" value="MFC4913360.1"/>
    <property type="molecule type" value="Genomic_DNA"/>
</dbReference>